<evidence type="ECO:0000313" key="5">
    <source>
        <dbReference type="Proteomes" id="UP000228751"/>
    </source>
</evidence>
<feature type="domain" description="Solute-binding protein family 3/N-terminal" evidence="3">
    <location>
        <begin position="50"/>
        <end position="277"/>
    </location>
</feature>
<reference evidence="4 5" key="1">
    <citation type="submission" date="2017-10" db="EMBL/GenBank/DDBJ databases">
        <title>Genomic analysis of the genus Acetobacter.</title>
        <authorList>
            <person name="Kim K.H."/>
            <person name="Chun B.H."/>
            <person name="Son A.R."/>
            <person name="Jeon C.O."/>
        </authorList>
    </citation>
    <scope>NUCLEOTIDE SEQUENCE [LARGE SCALE GENOMIC DNA]</scope>
    <source>
        <strain evidence="4 5">LHT 2458</strain>
    </source>
</reference>
<evidence type="ECO:0000259" key="3">
    <source>
        <dbReference type="SMART" id="SM00062"/>
    </source>
</evidence>
<dbReference type="InterPro" id="IPR014337">
    <property type="entry name" value="Ectoine_EhuB"/>
</dbReference>
<dbReference type="GO" id="GO:0033294">
    <property type="term" value="F:ectoine binding"/>
    <property type="evidence" value="ECO:0007669"/>
    <property type="project" value="InterPro"/>
</dbReference>
<dbReference type="PANTHER" id="PTHR35936">
    <property type="entry name" value="MEMBRANE-BOUND LYTIC MUREIN TRANSGLYCOSYLASE F"/>
    <property type="match status" value="1"/>
</dbReference>
<dbReference type="Pfam" id="PF00497">
    <property type="entry name" value="SBP_bac_3"/>
    <property type="match status" value="1"/>
</dbReference>
<dbReference type="InterPro" id="IPR001638">
    <property type="entry name" value="Solute-binding_3/MltF_N"/>
</dbReference>
<dbReference type="EMBL" id="PEBQ01000153">
    <property type="protein sequence ID" value="PHY93253.1"/>
    <property type="molecule type" value="Genomic_DNA"/>
</dbReference>
<dbReference type="SUPFAM" id="SSF53850">
    <property type="entry name" value="Periplasmic binding protein-like II"/>
    <property type="match status" value="1"/>
</dbReference>
<name>A0A2G4R9J6_9PROT</name>
<dbReference type="Proteomes" id="UP000228751">
    <property type="component" value="Unassembled WGS sequence"/>
</dbReference>
<keyword evidence="5" id="KW-1185">Reference proteome</keyword>
<comment type="caution">
    <text evidence="4">The sequence shown here is derived from an EMBL/GenBank/DDBJ whole genome shotgun (WGS) entry which is preliminary data.</text>
</comment>
<dbReference type="Gene3D" id="3.40.190.10">
    <property type="entry name" value="Periplasmic binding protein-like II"/>
    <property type="match status" value="2"/>
</dbReference>
<dbReference type="PANTHER" id="PTHR35936:SF17">
    <property type="entry name" value="ARGININE-BINDING EXTRACELLULAR PROTEIN ARTP"/>
    <property type="match status" value="1"/>
</dbReference>
<keyword evidence="1 2" id="KW-0732">Signal</keyword>
<dbReference type="SMART" id="SM00062">
    <property type="entry name" value="PBPb"/>
    <property type="match status" value="1"/>
</dbReference>
<accession>A0A2G4R9J6</accession>
<dbReference type="OrthoDB" id="9768183at2"/>
<evidence type="ECO:0000256" key="1">
    <source>
        <dbReference type="ARBA" id="ARBA00022729"/>
    </source>
</evidence>
<evidence type="ECO:0000313" key="4">
    <source>
        <dbReference type="EMBL" id="PHY93253.1"/>
    </source>
</evidence>
<sequence>MGSMSNRLRKIYAVTVLFMAFSVGAVHAAQAQTTAQVPLSRLAQLQQRGYVRIGLSNEPPWTVIDADGRVGGVGPELTHAVFQRMGVPEMQGVLSTFGGLIPGLLADRSDAISSGLFIQPGRCQAVAFSEPDLCDREALLMLANGHSNPRSYHDLAKDHALQIGVPAGGSEEHAALAAGVPANRLVPISDGPSGMIMLLSGRIQVYSLPASSAQHLVDLWHEQKLTLVKVEDAPVMCAGIAFSPRAVALRDAYDHVLAQLKADGTYDRILLAHGFDPTLAREHTRKEFCAGKEVQ</sequence>
<feature type="chain" id="PRO_5013734115" evidence="2">
    <location>
        <begin position="29"/>
        <end position="295"/>
    </location>
</feature>
<proteinExistence type="predicted"/>
<feature type="signal peptide" evidence="2">
    <location>
        <begin position="1"/>
        <end position="28"/>
    </location>
</feature>
<evidence type="ECO:0000256" key="2">
    <source>
        <dbReference type="SAM" id="SignalP"/>
    </source>
</evidence>
<organism evidence="4 5">
    <name type="scientific">Acetobacter pomorum</name>
    <dbReference type="NCBI Taxonomy" id="65959"/>
    <lineage>
        <taxon>Bacteria</taxon>
        <taxon>Pseudomonadati</taxon>
        <taxon>Pseudomonadota</taxon>
        <taxon>Alphaproteobacteria</taxon>
        <taxon>Acetobacterales</taxon>
        <taxon>Acetobacteraceae</taxon>
        <taxon>Acetobacter</taxon>
    </lineage>
</organism>
<gene>
    <name evidence="4" type="primary">ehuB</name>
    <name evidence="4" type="ORF">CSR02_12400</name>
</gene>
<protein>
    <submittedName>
        <fullName evidence="4">Ectoine/hydroxyectoine ABC transporter substrate-binding protein EhuB</fullName>
    </submittedName>
</protein>
<dbReference type="GO" id="GO:0051470">
    <property type="term" value="P:ectoine transmembrane transport"/>
    <property type="evidence" value="ECO:0007669"/>
    <property type="project" value="InterPro"/>
</dbReference>
<dbReference type="NCBIfam" id="TIGR02995">
    <property type="entry name" value="ectoine_ehuB"/>
    <property type="match status" value="1"/>
</dbReference>
<dbReference type="AlphaFoldDB" id="A0A2G4R9J6"/>